<name>A0A382PIF9_9ZZZZ</name>
<evidence type="ECO:0000256" key="3">
    <source>
        <dbReference type="ARBA" id="ARBA00022964"/>
    </source>
</evidence>
<keyword evidence="3" id="KW-0223">Dioxygenase</keyword>
<dbReference type="SUPFAM" id="SSF51197">
    <property type="entry name" value="Clavaminate synthase-like"/>
    <property type="match status" value="1"/>
</dbReference>
<keyword evidence="2" id="KW-0479">Metal-binding</keyword>
<accession>A0A382PIF9</accession>
<evidence type="ECO:0000313" key="7">
    <source>
        <dbReference type="EMBL" id="SVC71742.1"/>
    </source>
</evidence>
<evidence type="ECO:0000256" key="1">
    <source>
        <dbReference type="ARBA" id="ARBA00005896"/>
    </source>
</evidence>
<evidence type="ECO:0000256" key="2">
    <source>
        <dbReference type="ARBA" id="ARBA00022723"/>
    </source>
</evidence>
<gene>
    <name evidence="7" type="ORF">METZ01_LOCUS324596</name>
</gene>
<sequence length="231" mass="25438">MTLEINRLHPYFFAEVSGVDLTEDFDDKILQEIIAAFAENAVLLFRDQEFDDTSQINFTARMGPLERNIGGEFGNVHPEISKLSNVGADGKTFEKGSDGEAFLMGNSIWHSDSSFKVIPALGSALSARAVPPEGGETQFCDMRAAYDELDQDSKNLIEKSTAVHSYAYSSGKISANILTDDERDQLPPVQHPMIRVHPESGRKAIYVGRHASHILGMPVQKGRSIIARLNS</sequence>
<keyword evidence="4" id="KW-0560">Oxidoreductase</keyword>
<feature type="non-terminal residue" evidence="7">
    <location>
        <position position="231"/>
    </location>
</feature>
<dbReference type="AlphaFoldDB" id="A0A382PIF9"/>
<dbReference type="EMBL" id="UINC01106820">
    <property type="protein sequence ID" value="SVC71742.1"/>
    <property type="molecule type" value="Genomic_DNA"/>
</dbReference>
<dbReference type="Pfam" id="PF02668">
    <property type="entry name" value="TauD"/>
    <property type="match status" value="1"/>
</dbReference>
<dbReference type="Gene3D" id="3.60.130.10">
    <property type="entry name" value="Clavaminate synthase-like"/>
    <property type="match status" value="1"/>
</dbReference>
<organism evidence="7">
    <name type="scientific">marine metagenome</name>
    <dbReference type="NCBI Taxonomy" id="408172"/>
    <lineage>
        <taxon>unclassified sequences</taxon>
        <taxon>metagenomes</taxon>
        <taxon>ecological metagenomes</taxon>
    </lineage>
</organism>
<dbReference type="PANTHER" id="PTHR43779">
    <property type="entry name" value="DIOXYGENASE RV0097-RELATED"/>
    <property type="match status" value="1"/>
</dbReference>
<dbReference type="PANTHER" id="PTHR43779:SF3">
    <property type="entry name" value="(3R)-3-[(CARBOXYMETHYL)AMINO]FATTY ACID OXYGENASE_DECARBOXYLASE"/>
    <property type="match status" value="1"/>
</dbReference>
<dbReference type="InterPro" id="IPR003819">
    <property type="entry name" value="TauD/TfdA-like"/>
</dbReference>
<evidence type="ECO:0000259" key="6">
    <source>
        <dbReference type="Pfam" id="PF02668"/>
    </source>
</evidence>
<reference evidence="7" key="1">
    <citation type="submission" date="2018-05" db="EMBL/GenBank/DDBJ databases">
        <authorList>
            <person name="Lanie J.A."/>
            <person name="Ng W.-L."/>
            <person name="Kazmierczak K.M."/>
            <person name="Andrzejewski T.M."/>
            <person name="Davidsen T.M."/>
            <person name="Wayne K.J."/>
            <person name="Tettelin H."/>
            <person name="Glass J.I."/>
            <person name="Rusch D."/>
            <person name="Podicherti R."/>
            <person name="Tsui H.-C.T."/>
            <person name="Winkler M.E."/>
        </authorList>
    </citation>
    <scope>NUCLEOTIDE SEQUENCE</scope>
</reference>
<dbReference type="GO" id="GO:0051213">
    <property type="term" value="F:dioxygenase activity"/>
    <property type="evidence" value="ECO:0007669"/>
    <property type="project" value="UniProtKB-KW"/>
</dbReference>
<dbReference type="InterPro" id="IPR051178">
    <property type="entry name" value="TfdA_dioxygenase"/>
</dbReference>
<evidence type="ECO:0000256" key="5">
    <source>
        <dbReference type="ARBA" id="ARBA00023004"/>
    </source>
</evidence>
<dbReference type="InterPro" id="IPR042098">
    <property type="entry name" value="TauD-like_sf"/>
</dbReference>
<dbReference type="GO" id="GO:0046872">
    <property type="term" value="F:metal ion binding"/>
    <property type="evidence" value="ECO:0007669"/>
    <property type="project" value="UniProtKB-KW"/>
</dbReference>
<feature type="domain" description="TauD/TfdA-like" evidence="6">
    <location>
        <begin position="5"/>
        <end position="230"/>
    </location>
</feature>
<proteinExistence type="inferred from homology"/>
<protein>
    <recommendedName>
        <fullName evidence="6">TauD/TfdA-like domain-containing protein</fullName>
    </recommendedName>
</protein>
<evidence type="ECO:0000256" key="4">
    <source>
        <dbReference type="ARBA" id="ARBA00023002"/>
    </source>
</evidence>
<comment type="similarity">
    <text evidence="1">Belongs to the TfdA dioxygenase family.</text>
</comment>
<keyword evidence="5" id="KW-0408">Iron</keyword>